<reference evidence="1 2" key="2">
    <citation type="journal article" date="2021" name="Genomics">
        <title>High-quality reference genome for Clonorchis sinensis.</title>
        <authorList>
            <person name="Young N.D."/>
            <person name="Stroehlein A.J."/>
            <person name="Kinkar L."/>
            <person name="Wang T."/>
            <person name="Sohn W.M."/>
            <person name="Chang B.C.H."/>
            <person name="Kaur P."/>
            <person name="Weisz D."/>
            <person name="Dudchenko O."/>
            <person name="Aiden E.L."/>
            <person name="Korhonen P.K."/>
            <person name="Gasser R.B."/>
        </authorList>
    </citation>
    <scope>NUCLEOTIDE SEQUENCE [LARGE SCALE GENOMIC DNA]</scope>
    <source>
        <strain evidence="1">Cs-k2</strain>
    </source>
</reference>
<proteinExistence type="predicted"/>
<name>A0A3R7D6S9_CLOSI</name>
<dbReference type="AlphaFoldDB" id="A0A3R7D6S9"/>
<evidence type="ECO:0000313" key="2">
    <source>
        <dbReference type="Proteomes" id="UP000286415"/>
    </source>
</evidence>
<comment type="caution">
    <text evidence="1">The sequence shown here is derived from an EMBL/GenBank/DDBJ whole genome shotgun (WGS) entry which is preliminary data.</text>
</comment>
<dbReference type="EMBL" id="NIRI02000042">
    <property type="protein sequence ID" value="KAG5451976.1"/>
    <property type="molecule type" value="Genomic_DNA"/>
</dbReference>
<dbReference type="Proteomes" id="UP000286415">
    <property type="component" value="Unassembled WGS sequence"/>
</dbReference>
<sequence length="222" mass="26113">MALTTNCHPNYYHHRPGSQSDPISRMLKIAYKFYIPDKSDCMKPFTKSTDRRLQRIVNNTECTVSISQSPVLHRGQQMRRVLIKGASRTSVECCVHQIEESFPQFYALAPLQRSLDELRRPILCDVRRHVTMENIDSSNPTEQVYYKLQFFILSGYHEAYEKWKQGRIARIIDRMDCHLVVSQKDHPDIGFTRRYAVILGPRRQDVMQAYNLFYTSFVAKFQ</sequence>
<dbReference type="OrthoDB" id="6221354at2759"/>
<keyword evidence="2" id="KW-1185">Reference proteome</keyword>
<accession>A0A3R7D6S9</accession>
<dbReference type="InParanoid" id="A0A3R7D6S9"/>
<reference evidence="1 2" key="1">
    <citation type="journal article" date="2018" name="Biotechnol. Adv.">
        <title>Improved genomic resources and new bioinformatic workflow for the carcinogenic parasite Clonorchis sinensis: Biotechnological implications.</title>
        <authorList>
            <person name="Wang D."/>
            <person name="Korhonen P.K."/>
            <person name="Gasser R.B."/>
            <person name="Young N.D."/>
        </authorList>
    </citation>
    <scope>NUCLEOTIDE SEQUENCE [LARGE SCALE GENOMIC DNA]</scope>
    <source>
        <strain evidence="1">Cs-k2</strain>
    </source>
</reference>
<gene>
    <name evidence="1" type="ORF">CSKR_112043</name>
</gene>
<protein>
    <submittedName>
        <fullName evidence="1">Uncharacterized protein</fullName>
    </submittedName>
</protein>
<organism evidence="1 2">
    <name type="scientific">Clonorchis sinensis</name>
    <name type="common">Chinese liver fluke</name>
    <dbReference type="NCBI Taxonomy" id="79923"/>
    <lineage>
        <taxon>Eukaryota</taxon>
        <taxon>Metazoa</taxon>
        <taxon>Spiralia</taxon>
        <taxon>Lophotrochozoa</taxon>
        <taxon>Platyhelminthes</taxon>
        <taxon>Trematoda</taxon>
        <taxon>Digenea</taxon>
        <taxon>Opisthorchiida</taxon>
        <taxon>Opisthorchiata</taxon>
        <taxon>Opisthorchiidae</taxon>
        <taxon>Clonorchis</taxon>
    </lineage>
</organism>
<evidence type="ECO:0000313" key="1">
    <source>
        <dbReference type="EMBL" id="KAG5451976.1"/>
    </source>
</evidence>